<dbReference type="NCBIfam" id="NF008726">
    <property type="entry name" value="PRK11728.1"/>
    <property type="match status" value="1"/>
</dbReference>
<name>A0A2S7VIT1_PHOAN</name>
<evidence type="ECO:0000313" key="8">
    <source>
        <dbReference type="Proteomes" id="UP000238730"/>
    </source>
</evidence>
<reference evidence="7 8" key="1">
    <citation type="submission" date="2016-12" db="EMBL/GenBank/DDBJ databases">
        <title>Diversity of luminous bacteria.</title>
        <authorList>
            <person name="Yoshizawa S."/>
            <person name="Kogure K."/>
        </authorList>
    </citation>
    <scope>NUCLEOTIDE SEQUENCE [LARGE SCALE GENOMIC DNA]</scope>
    <source>
        <strain evidence="7 8">LC1-200</strain>
    </source>
</reference>
<evidence type="ECO:0000313" key="7">
    <source>
        <dbReference type="EMBL" id="PQJ61988.1"/>
    </source>
</evidence>
<evidence type="ECO:0000256" key="4">
    <source>
        <dbReference type="ARBA" id="ARBA00023002"/>
    </source>
</evidence>
<dbReference type="OrthoDB" id="9801699at2"/>
<comment type="cofactor">
    <cofactor evidence="1">
        <name>FAD</name>
        <dbReference type="ChEBI" id="CHEBI:57692"/>
    </cofactor>
</comment>
<gene>
    <name evidence="7" type="ORF">BTO08_17155</name>
</gene>
<dbReference type="PANTHER" id="PTHR43104">
    <property type="entry name" value="L-2-HYDROXYGLUTARATE DEHYDROGENASE, MITOCHONDRIAL"/>
    <property type="match status" value="1"/>
</dbReference>
<evidence type="ECO:0000256" key="2">
    <source>
        <dbReference type="ARBA" id="ARBA00022630"/>
    </source>
</evidence>
<keyword evidence="2" id="KW-0285">Flavoprotein</keyword>
<dbReference type="PANTHER" id="PTHR43104:SF2">
    <property type="entry name" value="L-2-HYDROXYGLUTARATE DEHYDROGENASE, MITOCHONDRIAL"/>
    <property type="match status" value="1"/>
</dbReference>
<dbReference type="InterPro" id="IPR036188">
    <property type="entry name" value="FAD/NAD-bd_sf"/>
</dbReference>
<dbReference type="AlphaFoldDB" id="A0A2S7VIT1"/>
<evidence type="ECO:0000259" key="6">
    <source>
        <dbReference type="Pfam" id="PF01266"/>
    </source>
</evidence>
<dbReference type="InterPro" id="IPR006076">
    <property type="entry name" value="FAD-dep_OxRdtase"/>
</dbReference>
<dbReference type="EMBL" id="MSCJ01000003">
    <property type="protein sequence ID" value="PQJ61988.1"/>
    <property type="molecule type" value="Genomic_DNA"/>
</dbReference>
<dbReference type="Gene3D" id="3.50.50.60">
    <property type="entry name" value="FAD/NAD(P)-binding domain"/>
    <property type="match status" value="1"/>
</dbReference>
<dbReference type="Pfam" id="PF01266">
    <property type="entry name" value="DAO"/>
    <property type="match status" value="1"/>
</dbReference>
<organism evidence="7 8">
    <name type="scientific">Photobacterium angustum</name>
    <dbReference type="NCBI Taxonomy" id="661"/>
    <lineage>
        <taxon>Bacteria</taxon>
        <taxon>Pseudomonadati</taxon>
        <taxon>Pseudomonadota</taxon>
        <taxon>Gammaproteobacteria</taxon>
        <taxon>Vibrionales</taxon>
        <taxon>Vibrionaceae</taxon>
        <taxon>Photobacterium</taxon>
    </lineage>
</organism>
<dbReference type="GO" id="GO:0005737">
    <property type="term" value="C:cytoplasm"/>
    <property type="evidence" value="ECO:0007669"/>
    <property type="project" value="TreeGrafter"/>
</dbReference>
<protein>
    <submittedName>
        <fullName evidence="7">Hydroxyglutarate oxidase</fullName>
    </submittedName>
</protein>
<keyword evidence="3" id="KW-0274">FAD</keyword>
<dbReference type="Gene3D" id="3.30.9.10">
    <property type="entry name" value="D-Amino Acid Oxidase, subunit A, domain 2"/>
    <property type="match status" value="1"/>
</dbReference>
<evidence type="ECO:0000256" key="3">
    <source>
        <dbReference type="ARBA" id="ARBA00022827"/>
    </source>
</evidence>
<evidence type="ECO:0000256" key="1">
    <source>
        <dbReference type="ARBA" id="ARBA00001974"/>
    </source>
</evidence>
<evidence type="ECO:0000256" key="5">
    <source>
        <dbReference type="ARBA" id="ARBA00037941"/>
    </source>
</evidence>
<keyword evidence="4" id="KW-0560">Oxidoreductase</keyword>
<dbReference type="RefSeq" id="WP_105061827.1">
    <property type="nucleotide sequence ID" value="NZ_MSCJ01000003.1"/>
</dbReference>
<feature type="domain" description="FAD dependent oxidoreductase" evidence="6">
    <location>
        <begin position="5"/>
        <end position="392"/>
    </location>
</feature>
<accession>A0A2S7VIT1</accession>
<dbReference type="Proteomes" id="UP000238730">
    <property type="component" value="Unassembled WGS sequence"/>
</dbReference>
<dbReference type="SUPFAM" id="SSF51905">
    <property type="entry name" value="FAD/NAD(P)-binding domain"/>
    <property type="match status" value="1"/>
</dbReference>
<dbReference type="GO" id="GO:0047545">
    <property type="term" value="F:(S)-2-hydroxyglutarate dehydrogenase activity"/>
    <property type="evidence" value="ECO:0007669"/>
    <property type="project" value="TreeGrafter"/>
</dbReference>
<comment type="similarity">
    <text evidence="5">Belongs to the L2HGDH family.</text>
</comment>
<proteinExistence type="inferred from homology"/>
<comment type="caution">
    <text evidence="7">The sequence shown here is derived from an EMBL/GenBank/DDBJ whole genome shotgun (WGS) entry which is preliminary data.</text>
</comment>
<sequence>MLDCDFLVIGAGIIGLSTAWELQQRFPQKKIWVIEKEVHEAFHQTGHNSGVIHAGIYYPPGSLKSDFCLRGNQAIKAFCNEFDIPFEQCGKLVVATNTTEQQRLQQLALRAAHLDINITLLDQHALKQQEPNITGISAIFVPDSAIVNYRLICQKLVELIRQHNGHVIFNQTVKAIEEKTDSIAIKCKTKTFLAGKLIACAGLQSDRIVSMLGTQPSFSIIPFRGDYYQLPNKHNEQINHLIYPVPDPTLPFLGIHLTKMIDGSITVGPNAVLNFAREAYDSPMFNLKDSLDLLSFKGLYPLLYKHLSSALTEFTQAVWKPSYLAKVQSYYPQLTTSDLQPYPCGIRAQAVSKKGQLIDDFMFHQTALSLVVCNAPSPAATSCFPIAQYIVDKLRYE</sequence>